<reference evidence="4" key="1">
    <citation type="submission" date="2017-01" db="EMBL/GenBank/DDBJ databases">
        <title>Genome Analysis of Deinococcus marmoris KOPRI26562.</title>
        <authorList>
            <person name="Kim J.H."/>
            <person name="Oh H.-M."/>
        </authorList>
    </citation>
    <scope>NUCLEOTIDE SEQUENCE [LARGE SCALE GENOMIC DNA]</scope>
    <source>
        <strain evidence="4">PAMC 26633</strain>
    </source>
</reference>
<feature type="domain" description="TadE-like" evidence="2">
    <location>
        <begin position="38"/>
        <end position="80"/>
    </location>
</feature>
<accession>A0A226X402</accession>
<sequence>MTRLNSARPVSPEACRRDHAHSLAHTKPINARRRAQRGTMAVEFAIVFPLFFLVFYAIVTYSMVFVAQQSLTLAASEGARAALRYQPGATSAASALALRASAACATATGLVNWLAGSAPCTATYAGCSFDATMQCVSVALNYNYASRPLVPPLPLIGLPVPASLTASAMVQLNPENLF</sequence>
<keyword evidence="1" id="KW-0812">Transmembrane</keyword>
<evidence type="ECO:0000259" key="2">
    <source>
        <dbReference type="Pfam" id="PF07811"/>
    </source>
</evidence>
<comment type="caution">
    <text evidence="3">The sequence shown here is derived from an EMBL/GenBank/DDBJ whole genome shotgun (WGS) entry which is preliminary data.</text>
</comment>
<evidence type="ECO:0000256" key="1">
    <source>
        <dbReference type="SAM" id="Phobius"/>
    </source>
</evidence>
<dbReference type="OrthoDB" id="8688629at2"/>
<dbReference type="Proteomes" id="UP000214720">
    <property type="component" value="Unassembled WGS sequence"/>
</dbReference>
<protein>
    <submittedName>
        <fullName evidence="3">Flp pilus assembly protein TadG</fullName>
    </submittedName>
</protein>
<dbReference type="EMBL" id="MTHB01000076">
    <property type="protein sequence ID" value="OXC78151.1"/>
    <property type="molecule type" value="Genomic_DNA"/>
</dbReference>
<feature type="transmembrane region" description="Helical" evidence="1">
    <location>
        <begin position="41"/>
        <end position="64"/>
    </location>
</feature>
<keyword evidence="1" id="KW-0472">Membrane</keyword>
<evidence type="ECO:0000313" key="3">
    <source>
        <dbReference type="EMBL" id="OXC78151.1"/>
    </source>
</evidence>
<name>A0A226X402_CABSO</name>
<evidence type="ECO:0000313" key="4">
    <source>
        <dbReference type="Proteomes" id="UP000214720"/>
    </source>
</evidence>
<gene>
    <name evidence="3" type="ORF">BSU04_13590</name>
</gene>
<organism evidence="3 4">
    <name type="scientific">Caballeronia sordidicola</name>
    <name type="common">Burkholderia sordidicola</name>
    <dbReference type="NCBI Taxonomy" id="196367"/>
    <lineage>
        <taxon>Bacteria</taxon>
        <taxon>Pseudomonadati</taxon>
        <taxon>Pseudomonadota</taxon>
        <taxon>Betaproteobacteria</taxon>
        <taxon>Burkholderiales</taxon>
        <taxon>Burkholderiaceae</taxon>
        <taxon>Caballeronia</taxon>
    </lineage>
</organism>
<proteinExistence type="predicted"/>
<keyword evidence="1" id="KW-1133">Transmembrane helix</keyword>
<dbReference type="Pfam" id="PF07811">
    <property type="entry name" value="TadE"/>
    <property type="match status" value="1"/>
</dbReference>
<dbReference type="AlphaFoldDB" id="A0A226X402"/>
<dbReference type="eggNOG" id="COG4961">
    <property type="taxonomic scope" value="Bacteria"/>
</dbReference>
<dbReference type="InterPro" id="IPR012495">
    <property type="entry name" value="TadE-like_dom"/>
</dbReference>